<keyword evidence="1" id="KW-0472">Membrane</keyword>
<keyword evidence="1" id="KW-1133">Transmembrane helix</keyword>
<reference evidence="2 3" key="1">
    <citation type="journal article" date="2010" name="PLoS ONE">
        <title>The Waddlia genome: a window into chlamydial biology.</title>
        <authorList>
            <person name="Bertelli C."/>
            <person name="Collyn F."/>
            <person name="Croxatto A."/>
            <person name="Ruckert C."/>
            <person name="Polkinghorne A."/>
            <person name="Kebbi-Beghdadi C."/>
            <person name="Goesmann A."/>
            <person name="Vaughan L."/>
            <person name="Greub G."/>
        </authorList>
    </citation>
    <scope>NUCLEOTIDE SEQUENCE [LARGE SCALE GENOMIC DNA]</scope>
    <source>
        <strain evidence="3">ATCC VR-1470 / WSU 86-1044</strain>
    </source>
</reference>
<feature type="transmembrane region" description="Helical" evidence="1">
    <location>
        <begin position="20"/>
        <end position="38"/>
    </location>
</feature>
<dbReference type="HOGENOM" id="CLU_3259780_0_0_0"/>
<dbReference type="Proteomes" id="UP000001505">
    <property type="component" value="Chromosome"/>
</dbReference>
<dbReference type="EMBL" id="CP001928">
    <property type="protein sequence ID" value="ADI39152.1"/>
    <property type="molecule type" value="Genomic_DNA"/>
</dbReference>
<dbReference type="KEGG" id="wch:wcw_1812"/>
<evidence type="ECO:0000313" key="3">
    <source>
        <dbReference type="Proteomes" id="UP000001505"/>
    </source>
</evidence>
<gene>
    <name evidence="2" type="ordered locus">wcw_1812</name>
</gene>
<protein>
    <submittedName>
        <fullName evidence="2">Uncharacterized protein</fullName>
    </submittedName>
</protein>
<keyword evidence="3" id="KW-1185">Reference proteome</keyword>
<name>D6YSV6_WADCW</name>
<keyword evidence="1" id="KW-0812">Transmembrane</keyword>
<dbReference type="STRING" id="716544.wcw_1812"/>
<dbReference type="AlphaFoldDB" id="D6YSV6"/>
<proteinExistence type="predicted"/>
<evidence type="ECO:0000313" key="2">
    <source>
        <dbReference type="EMBL" id="ADI39152.1"/>
    </source>
</evidence>
<evidence type="ECO:0000256" key="1">
    <source>
        <dbReference type="SAM" id="Phobius"/>
    </source>
</evidence>
<organism evidence="2 3">
    <name type="scientific">Waddlia chondrophila (strain ATCC VR-1470 / WSU 86-1044)</name>
    <dbReference type="NCBI Taxonomy" id="716544"/>
    <lineage>
        <taxon>Bacteria</taxon>
        <taxon>Pseudomonadati</taxon>
        <taxon>Chlamydiota</taxon>
        <taxon>Chlamydiia</taxon>
        <taxon>Parachlamydiales</taxon>
        <taxon>Waddliaceae</taxon>
        <taxon>Waddlia</taxon>
    </lineage>
</organism>
<sequence>MVMMDQIDNVYRHSFSIFKYKISLYNALFMLIFYKKLFKKLF</sequence>
<accession>D6YSV6</accession>